<dbReference type="Gene3D" id="3.90.25.10">
    <property type="entry name" value="UDP-galactose 4-epimerase, domain 1"/>
    <property type="match status" value="1"/>
</dbReference>
<keyword evidence="2" id="KW-1185">Reference proteome</keyword>
<proteinExistence type="predicted"/>
<dbReference type="InterPro" id="IPR036291">
    <property type="entry name" value="NAD(P)-bd_dom_sf"/>
</dbReference>
<dbReference type="PANTHER" id="PTHR43162:SF1">
    <property type="entry name" value="PRESTALK A DIFFERENTIATION PROTEIN A"/>
    <property type="match status" value="1"/>
</dbReference>
<dbReference type="EMBL" id="JAXAFO010000006">
    <property type="protein sequence ID" value="MDX6848695.1"/>
    <property type="molecule type" value="Genomic_DNA"/>
</dbReference>
<gene>
    <name evidence="1" type="ORF">SCD92_04945</name>
</gene>
<dbReference type="PANTHER" id="PTHR43162">
    <property type="match status" value="1"/>
</dbReference>
<dbReference type="InterPro" id="IPR051604">
    <property type="entry name" value="Ergot_Alk_Oxidoreductase"/>
</dbReference>
<dbReference type="Gene3D" id="3.40.50.720">
    <property type="entry name" value="NAD(P)-binding Rossmann-like Domain"/>
    <property type="match status" value="1"/>
</dbReference>
<comment type="caution">
    <text evidence="1">The sequence shown here is derived from an EMBL/GenBank/DDBJ whole genome shotgun (WGS) entry which is preliminary data.</text>
</comment>
<dbReference type="RefSeq" id="WP_302724102.1">
    <property type="nucleotide sequence ID" value="NZ_JAULRU010000731.1"/>
</dbReference>
<evidence type="ECO:0000313" key="2">
    <source>
        <dbReference type="Proteomes" id="UP001273505"/>
    </source>
</evidence>
<protein>
    <submittedName>
        <fullName evidence="1">NmrA family transcriptional regulator</fullName>
    </submittedName>
</protein>
<sequence>MTTTSPILIIGKNGKTGARVNALLQHLGLPTRAVSRSTTPSFDWNNSETWAGALHGIKQAYVTYQPDLAVPNAEPTLHAFVEATRQAGVEHLVLLSGRGEDGAIRAENVLKESGLTWNIVRASWFFQNFSESFIAESVRAGELALPVGDVLEPFVDCDDIAEVAVAALTRAELANQLFEVTGAQLMTFADCVAMIAKTEQRQIRYQHVPLEPYMAELKNIGLSDDELWLLRELFTQVLDGRNSHVSHGIEQALGRPPKRFIDYVQNTFTPNIHQQTEPA</sequence>
<name>A0ABU4RV01_9GAMM</name>
<dbReference type="SUPFAM" id="SSF51735">
    <property type="entry name" value="NAD(P)-binding Rossmann-fold domains"/>
    <property type="match status" value="1"/>
</dbReference>
<reference evidence="1 2" key="1">
    <citation type="submission" date="2023-11" db="EMBL/GenBank/DDBJ databases">
        <title>Gilvimarinus fulvus sp. nov., isolated from the surface of Kelp.</title>
        <authorList>
            <person name="Sun Y.Y."/>
            <person name="Gong Y."/>
            <person name="Du Z.J."/>
        </authorList>
    </citation>
    <scope>NUCLEOTIDE SEQUENCE [LARGE SCALE GENOMIC DNA]</scope>
    <source>
        <strain evidence="1 2">SDUM040013</strain>
    </source>
</reference>
<accession>A0ABU4RV01</accession>
<evidence type="ECO:0000313" key="1">
    <source>
        <dbReference type="EMBL" id="MDX6848695.1"/>
    </source>
</evidence>
<dbReference type="Proteomes" id="UP001273505">
    <property type="component" value="Unassembled WGS sequence"/>
</dbReference>
<organism evidence="1 2">
    <name type="scientific">Gilvimarinus gilvus</name>
    <dbReference type="NCBI Taxonomy" id="3058038"/>
    <lineage>
        <taxon>Bacteria</taxon>
        <taxon>Pseudomonadati</taxon>
        <taxon>Pseudomonadota</taxon>
        <taxon>Gammaproteobacteria</taxon>
        <taxon>Cellvibrionales</taxon>
        <taxon>Cellvibrionaceae</taxon>
        <taxon>Gilvimarinus</taxon>
    </lineage>
</organism>